<feature type="transmembrane region" description="Helical" evidence="5">
    <location>
        <begin position="36"/>
        <end position="59"/>
    </location>
</feature>
<evidence type="ECO:0000259" key="6">
    <source>
        <dbReference type="PROSITE" id="PS50262"/>
    </source>
</evidence>
<comment type="subcellular location">
    <subcellularLocation>
        <location evidence="1">Membrane</location>
    </subcellularLocation>
</comment>
<feature type="transmembrane region" description="Helical" evidence="5">
    <location>
        <begin position="162"/>
        <end position="181"/>
    </location>
</feature>
<dbReference type="InterPro" id="IPR047130">
    <property type="entry name" value="7TM_GPCR_Srsx_nematod"/>
</dbReference>
<feature type="transmembrane region" description="Helical" evidence="5">
    <location>
        <begin position="79"/>
        <end position="102"/>
    </location>
</feature>
<dbReference type="WBParaSite" id="HCON_00125072-00001">
    <property type="protein sequence ID" value="HCON_00125072-00001"/>
    <property type="gene ID" value="HCON_00125072"/>
</dbReference>
<evidence type="ECO:0000256" key="5">
    <source>
        <dbReference type="SAM" id="Phobius"/>
    </source>
</evidence>
<dbReference type="OrthoDB" id="5904998at2759"/>
<proteinExistence type="predicted"/>
<dbReference type="AlphaFoldDB" id="A0A912MSA5"/>
<dbReference type="SMART" id="SM01381">
    <property type="entry name" value="7TM_GPCR_Srsx"/>
    <property type="match status" value="1"/>
</dbReference>
<evidence type="ECO:0000256" key="4">
    <source>
        <dbReference type="ARBA" id="ARBA00023136"/>
    </source>
</evidence>
<evidence type="ECO:0000256" key="2">
    <source>
        <dbReference type="ARBA" id="ARBA00022692"/>
    </source>
</evidence>
<accession>A0A912MSA5</accession>
<dbReference type="GO" id="GO:0004930">
    <property type="term" value="F:G protein-coupled receptor activity"/>
    <property type="evidence" value="ECO:0007669"/>
    <property type="project" value="InterPro"/>
</dbReference>
<keyword evidence="7" id="KW-1185">Reference proteome</keyword>
<dbReference type="InterPro" id="IPR019424">
    <property type="entry name" value="7TM_GPCR_Srsx"/>
</dbReference>
<reference evidence="8" key="1">
    <citation type="submission" date="2022-10" db="UniProtKB">
        <authorList>
            <consortium name="WormBaseParasite"/>
        </authorList>
    </citation>
    <scope>IDENTIFICATION</scope>
    <source>
        <strain evidence="8">MHco3</strain>
    </source>
</reference>
<name>A0A912MSA5_HAECO</name>
<dbReference type="Pfam" id="PF10320">
    <property type="entry name" value="7TM_GPCR_Srsx"/>
    <property type="match status" value="1"/>
</dbReference>
<dbReference type="SUPFAM" id="SSF81321">
    <property type="entry name" value="Family A G protein-coupled receptor-like"/>
    <property type="match status" value="1"/>
</dbReference>
<keyword evidence="3 5" id="KW-1133">Transmembrane helix</keyword>
<keyword evidence="4 5" id="KW-0472">Membrane</keyword>
<evidence type="ECO:0000256" key="3">
    <source>
        <dbReference type="ARBA" id="ARBA00022989"/>
    </source>
</evidence>
<evidence type="ECO:0000313" key="7">
    <source>
        <dbReference type="Proteomes" id="UP000025227"/>
    </source>
</evidence>
<feature type="domain" description="G-protein coupled receptors family 1 profile" evidence="6">
    <location>
        <begin position="1"/>
        <end position="178"/>
    </location>
</feature>
<dbReference type="Gene3D" id="1.20.1070.10">
    <property type="entry name" value="Rhodopsin 7-helix transmembrane proteins"/>
    <property type="match status" value="1"/>
</dbReference>
<dbReference type="GO" id="GO:0016020">
    <property type="term" value="C:membrane"/>
    <property type="evidence" value="ECO:0007669"/>
    <property type="project" value="UniProtKB-SubCell"/>
</dbReference>
<dbReference type="InterPro" id="IPR000276">
    <property type="entry name" value="GPCR_Rhodpsn"/>
</dbReference>
<dbReference type="Proteomes" id="UP000025227">
    <property type="component" value="Unplaced"/>
</dbReference>
<keyword evidence="2 5" id="KW-0812">Transmembrane</keyword>
<dbReference type="InterPro" id="IPR017452">
    <property type="entry name" value="GPCR_Rhodpsn_7TM"/>
</dbReference>
<dbReference type="PROSITE" id="PS50262">
    <property type="entry name" value="G_PROTEIN_RECEP_F1_2"/>
    <property type="match status" value="1"/>
</dbReference>
<evidence type="ECO:0000256" key="1">
    <source>
        <dbReference type="ARBA" id="ARBA00004370"/>
    </source>
</evidence>
<evidence type="ECO:0000313" key="8">
    <source>
        <dbReference type="WBParaSite" id="HCON_00125072-00001"/>
    </source>
</evidence>
<protein>
    <submittedName>
        <fullName evidence="8">G-protein coupled receptors family 1 profile domain-containing protein</fullName>
    </submittedName>
</protein>
<feature type="transmembrane region" description="Helical" evidence="5">
    <location>
        <begin position="123"/>
        <end position="142"/>
    </location>
</feature>
<organism evidence="7 8">
    <name type="scientific">Haemonchus contortus</name>
    <name type="common">Barber pole worm</name>
    <dbReference type="NCBI Taxonomy" id="6289"/>
    <lineage>
        <taxon>Eukaryota</taxon>
        <taxon>Metazoa</taxon>
        <taxon>Ecdysozoa</taxon>
        <taxon>Nematoda</taxon>
        <taxon>Chromadorea</taxon>
        <taxon>Rhabditida</taxon>
        <taxon>Rhabditina</taxon>
        <taxon>Rhabditomorpha</taxon>
        <taxon>Strongyloidea</taxon>
        <taxon>Trichostrongylidae</taxon>
        <taxon>Haemonchus</taxon>
    </lineage>
</organism>
<feature type="transmembrane region" description="Helical" evidence="5">
    <location>
        <begin position="6"/>
        <end position="24"/>
    </location>
</feature>
<sequence>LPTVGMLFSSILLLNVAVDRLLSTQKLYSSLIGRRCTLYISIHVAIGLVFALSMETWIFSSRTSEIYVVCMIMAPICDMIQTVFNGVMAAINILILACYSVLIFSLRKAQLSQEHSKQIHRSLVVISLTTVFGWFSPMMFGVDDHVFSLDIEKGRKLHVDQFAGFFINFACATNFFVYYSIRLAFPIHCLRFELVNYFHTFGSFKNLHSYKA</sequence>
<dbReference type="PANTHER" id="PTHR23360">
    <property type="entry name" value="G-PROTEIN COUPLED RECEPTORS FAMILY 1 PROFILE DOMAIN-CONTAINING PROTEIN-RELATED"/>
    <property type="match status" value="1"/>
</dbReference>